<dbReference type="RefSeq" id="WP_207337882.1">
    <property type="nucleotide sequence ID" value="NZ_JAFMYU010000024.1"/>
</dbReference>
<dbReference type="AlphaFoldDB" id="A0A939G8Q3"/>
<dbReference type="Proteomes" id="UP000664795">
    <property type="component" value="Unassembled WGS sequence"/>
</dbReference>
<name>A0A939G8Q3_9BACT</name>
<accession>A0A939G8Q3</accession>
<keyword evidence="2" id="KW-1185">Reference proteome</keyword>
<protein>
    <submittedName>
        <fullName evidence="1">Uncharacterized protein</fullName>
    </submittedName>
</protein>
<proteinExistence type="predicted"/>
<sequence>MPAPAIRVIRVSKQEFIERQKAGELPGDDQFQHYIEYEVNPVLQELSDAEHEITNYLHTIASEKEDTVHYFSVFYIDRSF</sequence>
<evidence type="ECO:0000313" key="2">
    <source>
        <dbReference type="Proteomes" id="UP000664795"/>
    </source>
</evidence>
<gene>
    <name evidence="1" type="ORF">J2I48_23100</name>
</gene>
<evidence type="ECO:0000313" key="1">
    <source>
        <dbReference type="EMBL" id="MBO0933916.1"/>
    </source>
</evidence>
<organism evidence="1 2">
    <name type="scientific">Fibrella aquatilis</name>
    <dbReference type="NCBI Taxonomy" id="2817059"/>
    <lineage>
        <taxon>Bacteria</taxon>
        <taxon>Pseudomonadati</taxon>
        <taxon>Bacteroidota</taxon>
        <taxon>Cytophagia</taxon>
        <taxon>Cytophagales</taxon>
        <taxon>Spirosomataceae</taxon>
        <taxon>Fibrella</taxon>
    </lineage>
</organism>
<dbReference type="EMBL" id="JAFMYU010000024">
    <property type="protein sequence ID" value="MBO0933916.1"/>
    <property type="molecule type" value="Genomic_DNA"/>
</dbReference>
<reference evidence="1 2" key="1">
    <citation type="submission" date="2021-03" db="EMBL/GenBank/DDBJ databases">
        <title>Fibrella sp. HMF5036 genome sequencing and assembly.</title>
        <authorList>
            <person name="Kang H."/>
            <person name="Kim H."/>
            <person name="Bae S."/>
            <person name="Joh K."/>
        </authorList>
    </citation>
    <scope>NUCLEOTIDE SEQUENCE [LARGE SCALE GENOMIC DNA]</scope>
    <source>
        <strain evidence="1 2">HMF5036</strain>
    </source>
</reference>
<comment type="caution">
    <text evidence="1">The sequence shown here is derived from an EMBL/GenBank/DDBJ whole genome shotgun (WGS) entry which is preliminary data.</text>
</comment>